<evidence type="ECO:0000259" key="1">
    <source>
        <dbReference type="Pfam" id="PF14080"/>
    </source>
</evidence>
<dbReference type="EMBL" id="JAAFGS010000002">
    <property type="protein sequence ID" value="NGZ75068.1"/>
    <property type="molecule type" value="Genomic_DNA"/>
</dbReference>
<dbReference type="RefSeq" id="WP_166273464.1">
    <property type="nucleotide sequence ID" value="NZ_JAAFGS010000002.1"/>
</dbReference>
<comment type="caution">
    <text evidence="2">The sequence shown here is derived from an EMBL/GenBank/DDBJ whole genome shotgun (WGS) entry which is preliminary data.</text>
</comment>
<reference evidence="2 3" key="1">
    <citation type="submission" date="2020-01" db="EMBL/GenBank/DDBJ databases">
        <title>Polyphasic characterisation and genomic insights into a novel alkali tolerant bacterium VR-M41.</title>
        <authorList>
            <person name="Vemuluri V.R."/>
        </authorList>
    </citation>
    <scope>NUCLEOTIDE SEQUENCE [LARGE SCALE GENOMIC DNA]</scope>
    <source>
        <strain evidence="2 3">VR-M41</strain>
    </source>
</reference>
<dbReference type="Proteomes" id="UP000800303">
    <property type="component" value="Unassembled WGS sequence"/>
</dbReference>
<accession>A0ABX0F251</accession>
<proteinExistence type="predicted"/>
<evidence type="ECO:0000313" key="3">
    <source>
        <dbReference type="Proteomes" id="UP000800303"/>
    </source>
</evidence>
<dbReference type="Pfam" id="PF14080">
    <property type="entry name" value="DUF4261"/>
    <property type="match status" value="1"/>
</dbReference>
<organism evidence="2 3">
    <name type="scientific">Saccharibacillus alkalitolerans</name>
    <dbReference type="NCBI Taxonomy" id="2705290"/>
    <lineage>
        <taxon>Bacteria</taxon>
        <taxon>Bacillati</taxon>
        <taxon>Bacillota</taxon>
        <taxon>Bacilli</taxon>
        <taxon>Bacillales</taxon>
        <taxon>Paenibacillaceae</taxon>
        <taxon>Saccharibacillus</taxon>
    </lineage>
</organism>
<name>A0ABX0F251_9BACL</name>
<keyword evidence="3" id="KW-1185">Reference proteome</keyword>
<sequence>MMELFERFGEERKRNKRSKRPVEAGQSLLGFVLLRERECDFPRFIRNLKNDWDLGISALPEHGMMEFEADGLTVTCSLVRAPLPGDEVEECCSVNPLWPEAAQSIDGYRAHVIVSVSGIADPLGGHVLFTQVLCSMLKQEHALALYMSPMVVSAEAYVQNAMLLKEGELPVQLWVFVGLYEEEEGVSSYTVGLRNFGHEEIEVLRSRRDLADVFELTFNIAGYIVDCGATLRDGETIGFSVEQRLPLKLSPGIAVEGQSIKIGY</sequence>
<gene>
    <name evidence="2" type="ORF">GYN08_07045</name>
</gene>
<dbReference type="InterPro" id="IPR025357">
    <property type="entry name" value="DUF4261"/>
</dbReference>
<protein>
    <submittedName>
        <fullName evidence="2">DUF4261 domain-containing protein</fullName>
    </submittedName>
</protein>
<evidence type="ECO:0000313" key="2">
    <source>
        <dbReference type="EMBL" id="NGZ75068.1"/>
    </source>
</evidence>
<feature type="domain" description="DUF4261" evidence="1">
    <location>
        <begin position="189"/>
        <end position="262"/>
    </location>
</feature>